<accession>J9H844</accession>
<organism evidence="1">
    <name type="scientific">gut metagenome</name>
    <dbReference type="NCBI Taxonomy" id="749906"/>
    <lineage>
        <taxon>unclassified sequences</taxon>
        <taxon>metagenomes</taxon>
        <taxon>organismal metagenomes</taxon>
    </lineage>
</organism>
<comment type="caution">
    <text evidence="1">The sequence shown here is derived from an EMBL/GenBank/DDBJ whole genome shotgun (WGS) entry which is preliminary data.</text>
</comment>
<sequence>MTVTITVNGKEYPCRQTMGAMLRFRRETGHEVTQMGADALSDMAVYLWCCVRSACQADGVAFDMDLMTFLDSLAPEDLTHWSEQVGGEAAVPEEEATDDKAQKKPQEILKLYAFALGVMRLGHDDFCRLTPDEFMAVADAWQERDNLMRREEWERMRLLATITIQPHVRRKLKASELLPFPWEKDTPRANRPAAPKMTRAEQLARMEEVLKRLEG</sequence>
<evidence type="ECO:0000313" key="1">
    <source>
        <dbReference type="EMBL" id="EJX10520.1"/>
    </source>
</evidence>
<gene>
    <name evidence="1" type="ORF">EVA_01081</name>
</gene>
<proteinExistence type="predicted"/>
<dbReference type="EMBL" id="AMCI01000167">
    <property type="protein sequence ID" value="EJX10520.1"/>
    <property type="molecule type" value="Genomic_DNA"/>
</dbReference>
<protein>
    <submittedName>
        <fullName evidence="1">Uncharacterized protein</fullName>
    </submittedName>
</protein>
<reference evidence="1" key="1">
    <citation type="journal article" date="2012" name="PLoS ONE">
        <title>Gene sets for utilization of primary and secondary nutrition supplies in the distal gut of endangered iberian lynx.</title>
        <authorList>
            <person name="Alcaide M."/>
            <person name="Messina E."/>
            <person name="Richter M."/>
            <person name="Bargiela R."/>
            <person name="Peplies J."/>
            <person name="Huws S.A."/>
            <person name="Newbold C.J."/>
            <person name="Golyshin P.N."/>
            <person name="Simon M.A."/>
            <person name="Lopez G."/>
            <person name="Yakimov M.M."/>
            <person name="Ferrer M."/>
        </authorList>
    </citation>
    <scope>NUCLEOTIDE SEQUENCE</scope>
</reference>
<dbReference type="AlphaFoldDB" id="J9H844"/>
<name>J9H844_9ZZZZ</name>